<accession>B0RPL7</accession>
<proteinExistence type="predicted"/>
<reference evidence="1 2" key="1">
    <citation type="journal article" date="2008" name="J. Biotechnol.">
        <title>The genome of Xanthomonas campestris pv. campestris B100 and its use for the reconstruction of metabolic pathways involved in xanthan biosynthesis.</title>
        <authorList>
            <person name="Vorholter F.J."/>
            <person name="Schneiker S."/>
            <person name="Goesmann A."/>
            <person name="Krause L."/>
            <person name="Bekel T."/>
            <person name="Kaiser O."/>
            <person name="Linke B."/>
            <person name="Patschkowski T."/>
            <person name="Ruckert C."/>
            <person name="Schmid J."/>
            <person name="Sidhu V.K."/>
            <person name="Sieber V."/>
            <person name="Tauch A."/>
            <person name="Watt S.A."/>
            <person name="Weisshaar B."/>
            <person name="Becker A."/>
            <person name="Niehaus K."/>
            <person name="Puhler A."/>
        </authorList>
    </citation>
    <scope>NUCLEOTIDE SEQUENCE [LARGE SCALE GENOMIC DNA]</scope>
    <source>
        <strain evidence="1 2">B100</strain>
    </source>
</reference>
<sequence>MDWPFGVEMPTHVKLFSWGHLQGGIRQDSIQMAGWTAARSGSHDQTCDEPFQWETNQPPCYVDRLIPVSCLIQTRPLPSTVAI</sequence>
<protein>
    <submittedName>
        <fullName evidence="1">Uncharacterized protein</fullName>
    </submittedName>
</protein>
<dbReference type="Proteomes" id="UP000001188">
    <property type="component" value="Chromosome"/>
</dbReference>
<dbReference type="AlphaFoldDB" id="B0RPL7"/>
<dbReference type="EMBL" id="AM920689">
    <property type="protein sequence ID" value="CAP50402.1"/>
    <property type="molecule type" value="Genomic_DNA"/>
</dbReference>
<evidence type="ECO:0000313" key="1">
    <source>
        <dbReference type="EMBL" id="CAP50402.1"/>
    </source>
</evidence>
<dbReference type="KEGG" id="xca:xcc-b100_1054"/>
<organism evidence="1 2">
    <name type="scientific">Xanthomonas campestris pv. campestris (strain B100)</name>
    <dbReference type="NCBI Taxonomy" id="509169"/>
    <lineage>
        <taxon>Bacteria</taxon>
        <taxon>Pseudomonadati</taxon>
        <taxon>Pseudomonadota</taxon>
        <taxon>Gammaproteobacteria</taxon>
        <taxon>Lysobacterales</taxon>
        <taxon>Lysobacteraceae</taxon>
        <taxon>Xanthomonas</taxon>
    </lineage>
</organism>
<name>B0RPL7_XANCB</name>
<dbReference type="HOGENOM" id="CLU_2541741_0_0_6"/>
<evidence type="ECO:0000313" key="2">
    <source>
        <dbReference type="Proteomes" id="UP000001188"/>
    </source>
</evidence>
<gene>
    <name evidence="1" type="ORF">XCCB100_1054</name>
</gene>